<keyword evidence="11" id="KW-1185">Reference proteome</keyword>
<comment type="subcellular location">
    <subcellularLocation>
        <location evidence="1 7">Cell outer membrane</location>
        <topology evidence="1 7">Multi-pass membrane protein</topology>
    </subcellularLocation>
</comment>
<dbReference type="InterPro" id="IPR008969">
    <property type="entry name" value="CarboxyPept-like_regulatory"/>
</dbReference>
<dbReference type="Pfam" id="PF13715">
    <property type="entry name" value="CarbopepD_reg_2"/>
    <property type="match status" value="1"/>
</dbReference>
<dbReference type="Gene3D" id="2.60.40.1120">
    <property type="entry name" value="Carboxypeptidase-like, regulatory domain"/>
    <property type="match status" value="1"/>
</dbReference>
<dbReference type="Pfam" id="PF07715">
    <property type="entry name" value="Plug"/>
    <property type="match status" value="1"/>
</dbReference>
<dbReference type="InterPro" id="IPR012910">
    <property type="entry name" value="Plug_dom"/>
</dbReference>
<name>A0ABQ1M0T8_9BACT</name>
<dbReference type="NCBIfam" id="TIGR04056">
    <property type="entry name" value="OMP_RagA_SusC"/>
    <property type="match status" value="1"/>
</dbReference>
<evidence type="ECO:0000256" key="4">
    <source>
        <dbReference type="ARBA" id="ARBA00022692"/>
    </source>
</evidence>
<dbReference type="Proteomes" id="UP000635885">
    <property type="component" value="Unassembled WGS sequence"/>
</dbReference>
<evidence type="ECO:0000259" key="9">
    <source>
        <dbReference type="Pfam" id="PF07715"/>
    </source>
</evidence>
<dbReference type="SUPFAM" id="SSF49464">
    <property type="entry name" value="Carboxypeptidase regulatory domain-like"/>
    <property type="match status" value="1"/>
</dbReference>
<dbReference type="PROSITE" id="PS52016">
    <property type="entry name" value="TONB_DEPENDENT_REC_3"/>
    <property type="match status" value="1"/>
</dbReference>
<proteinExistence type="inferred from homology"/>
<feature type="chain" id="PRO_5045944024" evidence="8">
    <location>
        <begin position="22"/>
        <end position="1069"/>
    </location>
</feature>
<keyword evidence="6 7" id="KW-0998">Cell outer membrane</keyword>
<keyword evidence="5 7" id="KW-0472">Membrane</keyword>
<accession>A0ABQ1M0T8</accession>
<comment type="similarity">
    <text evidence="7">Belongs to the TonB-dependent receptor family.</text>
</comment>
<dbReference type="InterPro" id="IPR023996">
    <property type="entry name" value="TonB-dep_OMP_SusC/RagA"/>
</dbReference>
<gene>
    <name evidence="10" type="ORF">GCM10010993_09180</name>
</gene>
<dbReference type="EMBL" id="BMFD01000002">
    <property type="protein sequence ID" value="GGC32374.1"/>
    <property type="molecule type" value="Genomic_DNA"/>
</dbReference>
<dbReference type="InterPro" id="IPR036942">
    <property type="entry name" value="Beta-barrel_TonB_sf"/>
</dbReference>
<evidence type="ECO:0000256" key="3">
    <source>
        <dbReference type="ARBA" id="ARBA00022452"/>
    </source>
</evidence>
<evidence type="ECO:0000256" key="5">
    <source>
        <dbReference type="ARBA" id="ARBA00023136"/>
    </source>
</evidence>
<dbReference type="RefSeq" id="WP_188440159.1">
    <property type="nucleotide sequence ID" value="NZ_BMFD01000002.1"/>
</dbReference>
<dbReference type="InterPro" id="IPR037066">
    <property type="entry name" value="Plug_dom_sf"/>
</dbReference>
<feature type="signal peptide" evidence="8">
    <location>
        <begin position="1"/>
        <end position="21"/>
    </location>
</feature>
<sequence>MKQTFTMIILLLLLIGRNAQAQQLHTLKGEVRDSVTGEPLPGALIKITDSQQAVVTNESGQFIIRLTEGKYEIITSFIGFNSDKSQVQIPREEVLLISLKPDELSLSAVEIVSTGYEQLPKERATGSFVQVDNELVSRRVTTNLIDRLEDVTPGLRFNRSGTDQINIRGRGTLFANTSPLVIIDNFPYDGPLENINPNDVESITVLRDAAAASIWGARAGNGVIVIKTKQGGFNSPVKVSITSNFSISDRQDAFHRPLMGTSDYISIERDLFGRGFYAGTENSIVRAPLSPVIETLIDAREGRISQGEADEIIGRFSQMDVRNDINNYLYQPSTLIQQAVNIQGGGQNSRYGISAGFDRSNDELVGNGQKRYTISFKNDNKFFDGKLNLSTGLYLVKSNFTNNALNPLTLSMQAAGNERLYPYAALADSEGNPIPINHEYRRSFILDAQGQGLLDWQYRPLQEISERDYRTNSTDVRLNLGLDYALHKNLNLNISYQYWQNDSERNQLNSADSYFSRNLINRLTQVQPNGSLSFPIPRGAIMDINNSSTNSHQLRGLLSYKNTWKEKHDLSIIAGAELKDLQGNGNSNRFYGFDSNIGRTSAVDYNSFFNPFHFPISVTRIPFVQGFSGNVERFTSAFTNAGYTFNKKYLLSFSARKDASNILGVETNQRGVPLWSAGLGWIISQENFYNFEYLPLLKLRLTQGYNGNVDRSLSAFTTAEIFGNSFLTGRPFARVQNPPNPNLSWERVSISNFALDFEGKNGRVYGSVEYFFKNGTDLIGQEPYPPSTGITLFRGNIAETRASGMDIVLTTENIRGKFNWNTNFFLSAINEKVTSYEVKASALQYLNFSSVGTLTLPLEGNPLFAVYALPWGGLNPDNGNPRGILDGEPSENYNAIISSLNPEDLLFMGSSRPTVFGAIRNDFSYGGLNLSFNISYRGGYYYRRESIVYGTNRGLGGHEDYANRWQQSGDELTTQIPSVPNVGSANRDNVYRFSDILVEKGDHIRLRDIRLSYRLNSIQGRKLPFENAEVFFYGDNLGILWKASDDPLDPDFRTTKQLRNFSMGINITL</sequence>
<organism evidence="10 11">
    <name type="scientific">Belliella aquatica</name>
    <dbReference type="NCBI Taxonomy" id="1323734"/>
    <lineage>
        <taxon>Bacteria</taxon>
        <taxon>Pseudomonadati</taxon>
        <taxon>Bacteroidota</taxon>
        <taxon>Cytophagia</taxon>
        <taxon>Cytophagales</taxon>
        <taxon>Cyclobacteriaceae</taxon>
        <taxon>Belliella</taxon>
    </lineage>
</organism>
<evidence type="ECO:0000256" key="7">
    <source>
        <dbReference type="PROSITE-ProRule" id="PRU01360"/>
    </source>
</evidence>
<dbReference type="InterPro" id="IPR023997">
    <property type="entry name" value="TonB-dep_OMP_SusC/RagA_CS"/>
</dbReference>
<reference evidence="11" key="1">
    <citation type="journal article" date="2019" name="Int. J. Syst. Evol. Microbiol.">
        <title>The Global Catalogue of Microorganisms (GCM) 10K type strain sequencing project: providing services to taxonomists for standard genome sequencing and annotation.</title>
        <authorList>
            <consortium name="The Broad Institute Genomics Platform"/>
            <consortium name="The Broad Institute Genome Sequencing Center for Infectious Disease"/>
            <person name="Wu L."/>
            <person name="Ma J."/>
        </authorList>
    </citation>
    <scope>NUCLEOTIDE SEQUENCE [LARGE SCALE GENOMIC DNA]</scope>
    <source>
        <strain evidence="11">CGMCC 1.12479</strain>
    </source>
</reference>
<evidence type="ECO:0000256" key="6">
    <source>
        <dbReference type="ARBA" id="ARBA00023237"/>
    </source>
</evidence>
<evidence type="ECO:0000313" key="11">
    <source>
        <dbReference type="Proteomes" id="UP000635885"/>
    </source>
</evidence>
<feature type="domain" description="TonB-dependent receptor plug" evidence="9">
    <location>
        <begin position="121"/>
        <end position="223"/>
    </location>
</feature>
<evidence type="ECO:0000256" key="8">
    <source>
        <dbReference type="SAM" id="SignalP"/>
    </source>
</evidence>
<keyword evidence="2 7" id="KW-0813">Transport</keyword>
<protein>
    <submittedName>
        <fullName evidence="10">SusC/RagA family TonB-linked outer membrane protein</fullName>
    </submittedName>
</protein>
<keyword evidence="8" id="KW-0732">Signal</keyword>
<comment type="caution">
    <text evidence="10">The sequence shown here is derived from an EMBL/GenBank/DDBJ whole genome shotgun (WGS) entry which is preliminary data.</text>
</comment>
<dbReference type="SUPFAM" id="SSF56935">
    <property type="entry name" value="Porins"/>
    <property type="match status" value="1"/>
</dbReference>
<dbReference type="InterPro" id="IPR039426">
    <property type="entry name" value="TonB-dep_rcpt-like"/>
</dbReference>
<dbReference type="Gene3D" id="2.40.170.20">
    <property type="entry name" value="TonB-dependent receptor, beta-barrel domain"/>
    <property type="match status" value="1"/>
</dbReference>
<evidence type="ECO:0000256" key="1">
    <source>
        <dbReference type="ARBA" id="ARBA00004571"/>
    </source>
</evidence>
<evidence type="ECO:0000256" key="2">
    <source>
        <dbReference type="ARBA" id="ARBA00022448"/>
    </source>
</evidence>
<evidence type="ECO:0000313" key="10">
    <source>
        <dbReference type="EMBL" id="GGC32374.1"/>
    </source>
</evidence>
<dbReference type="NCBIfam" id="TIGR04057">
    <property type="entry name" value="SusC_RagA_signa"/>
    <property type="match status" value="1"/>
</dbReference>
<keyword evidence="4 7" id="KW-0812">Transmembrane</keyword>
<dbReference type="Gene3D" id="2.170.130.10">
    <property type="entry name" value="TonB-dependent receptor, plug domain"/>
    <property type="match status" value="1"/>
</dbReference>
<keyword evidence="3 7" id="KW-1134">Transmembrane beta strand</keyword>